<name>A0A245ZL88_9SPHN</name>
<sequence>MIPDPLDSFRRAAAGVLARMERAFVERALALPGVVLGKAANSVRDAVASEAQQALAAAEMLARLPHHLADMLADSWRGRGARPLTPRERLTTADVFGYRARPDLLRIVNGPGLSSIPRAAFSNRNPAITIGNTIYLNPASKWPARDLTTSRDGSGTELLMHEVMHTIQYRELGYSRFLARYGADMAAAKGDANEMYRYQKRGRPFDREMLEGQAQMVGNYQRLKDSTDPKDQTRRADLRRRLKGTGLHGL</sequence>
<organism evidence="1 2">
    <name type="scientific">Sphingomonas mucosissima</name>
    <dbReference type="NCBI Taxonomy" id="370959"/>
    <lineage>
        <taxon>Bacteria</taxon>
        <taxon>Pseudomonadati</taxon>
        <taxon>Pseudomonadota</taxon>
        <taxon>Alphaproteobacteria</taxon>
        <taxon>Sphingomonadales</taxon>
        <taxon>Sphingomonadaceae</taxon>
        <taxon>Sphingomonas</taxon>
    </lineage>
</organism>
<dbReference type="AlphaFoldDB" id="A0A245ZL88"/>
<dbReference type="RefSeq" id="WP_088333245.1">
    <property type="nucleotide sequence ID" value="NZ_NBBJ01000002.1"/>
</dbReference>
<keyword evidence="2" id="KW-1185">Reference proteome</keyword>
<accession>A0A245ZL88</accession>
<proteinExistence type="predicted"/>
<evidence type="ECO:0000313" key="1">
    <source>
        <dbReference type="EMBL" id="OWK30495.1"/>
    </source>
</evidence>
<reference evidence="1 2" key="1">
    <citation type="submission" date="2017-03" db="EMBL/GenBank/DDBJ databases">
        <title>Genome sequence of Sphingomonas mucosissima DSM 17494.</title>
        <authorList>
            <person name="Poehlein A."/>
            <person name="Wuebbeler J.H."/>
            <person name="Steinbuechel A."/>
            <person name="Daniel R."/>
        </authorList>
    </citation>
    <scope>NUCLEOTIDE SEQUENCE [LARGE SCALE GENOMIC DNA]</scope>
    <source>
        <strain evidence="1 2">DSM 17494</strain>
    </source>
</reference>
<dbReference type="OrthoDB" id="7569039at2"/>
<comment type="caution">
    <text evidence="1">The sequence shown here is derived from an EMBL/GenBank/DDBJ whole genome shotgun (WGS) entry which is preliminary data.</text>
</comment>
<gene>
    <name evidence="1" type="ORF">SPMU_14820</name>
</gene>
<evidence type="ECO:0000313" key="2">
    <source>
        <dbReference type="Proteomes" id="UP000197783"/>
    </source>
</evidence>
<dbReference type="EMBL" id="NBBJ01000002">
    <property type="protein sequence ID" value="OWK30495.1"/>
    <property type="molecule type" value="Genomic_DNA"/>
</dbReference>
<dbReference type="Proteomes" id="UP000197783">
    <property type="component" value="Unassembled WGS sequence"/>
</dbReference>
<protein>
    <submittedName>
        <fullName evidence="1">Uncharacterized protein</fullName>
    </submittedName>
</protein>